<dbReference type="EC" id="4.3.1.15" evidence="4"/>
<sequence length="379" mass="41421">MNQKAITNAQNFHKSFPQYKETPLAELKNMAGFLGLNDMFVKDESYRFGLNAFKVLGGSFAMANYIAERLGKDVSEITYDVMVSPKLKEDLGQVTFYTATDGNHGRGVAWAANKLGQKSVVLMPKGSTKMRFDNIKKEGAEVTIEDVNYDECVRKANALAEANENGVMVQDTAWDGYEKIPTWIMQGYGTMALEAAKQLREAGVERPTHVFIQAGVGSLAGAVVGFFANLFPENPPIMTVMEAQVADCLYQTAEANDDKIHFATGDLQTIMAGLACGEPNTISFDILRNHVANFASCPDWVTERGMKMLGAPIKGDPQVVSGESGAVGMGLVSTLMQDPAYADMKAQLQLDENSKVLMFSTEGDTDPDNYKKILWGINK</sequence>
<dbReference type="InterPro" id="IPR010081">
    <property type="entry name" value="DiNH2opropionate_NH3_lyase"/>
</dbReference>
<evidence type="ECO:0000259" key="3">
    <source>
        <dbReference type="Pfam" id="PF00291"/>
    </source>
</evidence>
<name>A0ABW4J5U4_9LACO</name>
<dbReference type="NCBIfam" id="NF006058">
    <property type="entry name" value="PRK08206.1"/>
    <property type="match status" value="1"/>
</dbReference>
<dbReference type="PANTHER" id="PTHR42937">
    <property type="match status" value="1"/>
</dbReference>
<dbReference type="NCBIfam" id="TIGR01747">
    <property type="entry name" value="diampropi_NH3ly"/>
    <property type="match status" value="1"/>
</dbReference>
<comment type="cofactor">
    <cofactor evidence="1">
        <name>pyridoxal 5'-phosphate</name>
        <dbReference type="ChEBI" id="CHEBI:597326"/>
    </cofactor>
</comment>
<dbReference type="InterPro" id="IPR036052">
    <property type="entry name" value="TrpB-like_PALP_sf"/>
</dbReference>
<organism evidence="4 5">
    <name type="scientific">Agrilactobacillus yilanensis</name>
    <dbReference type="NCBI Taxonomy" id="2485997"/>
    <lineage>
        <taxon>Bacteria</taxon>
        <taxon>Bacillati</taxon>
        <taxon>Bacillota</taxon>
        <taxon>Bacilli</taxon>
        <taxon>Lactobacillales</taxon>
        <taxon>Lactobacillaceae</taxon>
        <taxon>Agrilactobacillus</taxon>
    </lineage>
</organism>
<dbReference type="SUPFAM" id="SSF53686">
    <property type="entry name" value="Tryptophan synthase beta subunit-like PLP-dependent enzymes"/>
    <property type="match status" value="1"/>
</dbReference>
<proteinExistence type="predicted"/>
<dbReference type="GO" id="GO:0008838">
    <property type="term" value="F:diaminopropionate ammonia-lyase activity"/>
    <property type="evidence" value="ECO:0007669"/>
    <property type="project" value="UniProtKB-EC"/>
</dbReference>
<dbReference type="EMBL" id="JBHTOP010000002">
    <property type="protein sequence ID" value="MFD1670835.1"/>
    <property type="molecule type" value="Genomic_DNA"/>
</dbReference>
<feature type="domain" description="Tryptophan synthase beta chain-like PALP" evidence="3">
    <location>
        <begin position="18"/>
        <end position="329"/>
    </location>
</feature>
<dbReference type="Gene3D" id="3.40.50.1100">
    <property type="match status" value="3"/>
</dbReference>
<evidence type="ECO:0000313" key="4">
    <source>
        <dbReference type="EMBL" id="MFD1670835.1"/>
    </source>
</evidence>
<dbReference type="InterPro" id="IPR001926">
    <property type="entry name" value="TrpB-like_PALP"/>
</dbReference>
<dbReference type="Pfam" id="PF00291">
    <property type="entry name" value="PALP"/>
    <property type="match status" value="1"/>
</dbReference>
<dbReference type="NCBIfam" id="TIGR03528">
    <property type="entry name" value="2_3_DAP_am_ly"/>
    <property type="match status" value="1"/>
</dbReference>
<dbReference type="RefSeq" id="WP_376923061.1">
    <property type="nucleotide sequence ID" value="NZ_JBHTOP010000002.1"/>
</dbReference>
<dbReference type="CDD" id="cd00640">
    <property type="entry name" value="Trp-synth-beta_II"/>
    <property type="match status" value="1"/>
</dbReference>
<keyword evidence="2" id="KW-0663">Pyridoxal phosphate</keyword>
<comment type="caution">
    <text evidence="4">The sequence shown here is derived from an EMBL/GenBank/DDBJ whole genome shotgun (WGS) entry which is preliminary data.</text>
</comment>
<evidence type="ECO:0000256" key="2">
    <source>
        <dbReference type="ARBA" id="ARBA00022898"/>
    </source>
</evidence>
<protein>
    <submittedName>
        <fullName evidence="4">Diaminopropionate ammonia-lyase</fullName>
        <ecNumber evidence="4">4.3.1.15</ecNumber>
    </submittedName>
</protein>
<dbReference type="Proteomes" id="UP001597267">
    <property type="component" value="Unassembled WGS sequence"/>
</dbReference>
<gene>
    <name evidence="4" type="primary">dpaL</name>
    <name evidence="4" type="ORF">ACFQ5M_01855</name>
</gene>
<evidence type="ECO:0000256" key="1">
    <source>
        <dbReference type="ARBA" id="ARBA00001933"/>
    </source>
</evidence>
<keyword evidence="4" id="KW-0456">Lyase</keyword>
<dbReference type="InterPro" id="IPR019871">
    <property type="entry name" value="DiNH2propionate_NH3-lyase_sub"/>
</dbReference>
<evidence type="ECO:0000313" key="5">
    <source>
        <dbReference type="Proteomes" id="UP001597267"/>
    </source>
</evidence>
<dbReference type="PANTHER" id="PTHR42937:SF1">
    <property type="entry name" value="DIAMINOPROPIONATE AMMONIA-LYASE"/>
    <property type="match status" value="1"/>
</dbReference>
<reference evidence="5" key="1">
    <citation type="journal article" date="2019" name="Int. J. Syst. Evol. Microbiol.">
        <title>The Global Catalogue of Microorganisms (GCM) 10K type strain sequencing project: providing services to taxonomists for standard genome sequencing and annotation.</title>
        <authorList>
            <consortium name="The Broad Institute Genomics Platform"/>
            <consortium name="The Broad Institute Genome Sequencing Center for Infectious Disease"/>
            <person name="Wu L."/>
            <person name="Ma J."/>
        </authorList>
    </citation>
    <scope>NUCLEOTIDE SEQUENCE [LARGE SCALE GENOMIC DNA]</scope>
    <source>
        <strain evidence="5">CCM 8896</strain>
    </source>
</reference>
<accession>A0ABW4J5U4</accession>
<keyword evidence="5" id="KW-1185">Reference proteome</keyword>